<dbReference type="Proteomes" id="UP000198867">
    <property type="component" value="Unassembled WGS sequence"/>
</dbReference>
<dbReference type="OrthoDB" id="4954868at2"/>
<gene>
    <name evidence="1" type="ORF">SAMN05216219_2035</name>
</gene>
<dbReference type="AlphaFoldDB" id="A0A1I5BQD6"/>
<dbReference type="RefSeq" id="WP_090711010.1">
    <property type="nucleotide sequence ID" value="NZ_FOVM01000005.1"/>
</dbReference>
<proteinExistence type="predicted"/>
<dbReference type="STRING" id="995034.SAMN05216219_2035"/>
<evidence type="ECO:0008006" key="3">
    <source>
        <dbReference type="Google" id="ProtNLM"/>
    </source>
</evidence>
<evidence type="ECO:0000313" key="2">
    <source>
        <dbReference type="Proteomes" id="UP000198867"/>
    </source>
</evidence>
<dbReference type="InterPro" id="IPR025447">
    <property type="entry name" value="DUF4192"/>
</dbReference>
<dbReference type="Pfam" id="PF13830">
    <property type="entry name" value="DUF4192"/>
    <property type="match status" value="2"/>
</dbReference>
<dbReference type="EMBL" id="FOVM01000005">
    <property type="protein sequence ID" value="SFN76887.1"/>
    <property type="molecule type" value="Genomic_DNA"/>
</dbReference>
<evidence type="ECO:0000313" key="1">
    <source>
        <dbReference type="EMBL" id="SFN76887.1"/>
    </source>
</evidence>
<accession>A0A1I5BQD6</accession>
<name>A0A1I5BQD6_9MICO</name>
<protein>
    <recommendedName>
        <fullName evidence="3">DUF4192 domain-containing protein</fullName>
    </recommendedName>
</protein>
<reference evidence="2" key="1">
    <citation type="submission" date="2016-10" db="EMBL/GenBank/DDBJ databases">
        <authorList>
            <person name="Varghese N."/>
            <person name="Submissions S."/>
        </authorList>
    </citation>
    <scope>NUCLEOTIDE SEQUENCE [LARGE SCALE GENOMIC DNA]</scope>
    <source>
        <strain evidence="2">CGMCC 1.11101</strain>
    </source>
</reference>
<organism evidence="1 2">
    <name type="scientific">Mycetocola miduiensis</name>
    <dbReference type="NCBI Taxonomy" id="995034"/>
    <lineage>
        <taxon>Bacteria</taxon>
        <taxon>Bacillati</taxon>
        <taxon>Actinomycetota</taxon>
        <taxon>Actinomycetes</taxon>
        <taxon>Micrococcales</taxon>
        <taxon>Microbacteriaceae</taxon>
        <taxon>Mycetocola</taxon>
    </lineage>
</organism>
<sequence>MTTIIKASGAQDFLALVPHLTGFQPQQSIVLVAFRGNRTCGALRLDLPKADAPAGVRRRAATTMLGMVCRIPDVDAFVPVVYTHDSFAGGDGMPYRAVIDDLLARARHSGFTVRDALCVATDAWGSYLDEHCPRRGRPLGLISASPARSTLARSIPTAGLMDLESESRLPVADFVTREQTAKRFTELDSLRASAELGPALLFDHGFSGDVVGFADDLLASGREPVPPRDAAVLAFLVQAPALRDEVLLTWAWGPEFGVAVGEMNDRHNAGDDISSLPGAMALGGFGMPRPDPERLRTAIHVLRYSAPRVPRHAQAPLLTMLAWAHWALGSGTLAGRWVAQVREHDPEYSLAELLDRMLSAGRLPEWAWDVGPDATDGTAIEGRP</sequence>
<keyword evidence="2" id="KW-1185">Reference proteome</keyword>